<dbReference type="OrthoDB" id="4466709at2"/>
<evidence type="ECO:0000313" key="2">
    <source>
        <dbReference type="Proteomes" id="UP000198327"/>
    </source>
</evidence>
<dbReference type="EMBL" id="FZOW01000002">
    <property type="protein sequence ID" value="SNS45151.1"/>
    <property type="molecule type" value="Genomic_DNA"/>
</dbReference>
<reference evidence="2" key="1">
    <citation type="submission" date="2017-06" db="EMBL/GenBank/DDBJ databases">
        <authorList>
            <person name="Varghese N."/>
            <person name="Submissions S."/>
        </authorList>
    </citation>
    <scope>NUCLEOTIDE SEQUENCE [LARGE SCALE GENOMIC DNA]</scope>
    <source>
        <strain evidence="2">JCM 23211</strain>
    </source>
</reference>
<dbReference type="AlphaFoldDB" id="A0A239EL87"/>
<protein>
    <recommendedName>
        <fullName evidence="3">PE family protein</fullName>
    </recommendedName>
</protein>
<dbReference type="Proteomes" id="UP000198327">
    <property type="component" value="Unassembled WGS sequence"/>
</dbReference>
<accession>A0A239EL87</accession>
<evidence type="ECO:0008006" key="3">
    <source>
        <dbReference type="Google" id="ProtNLM"/>
    </source>
</evidence>
<sequence length="127" mass="13117">MPPSTPGPKSLWGSLESAADSGDLYLNAEAAARCHEACTDHLVKLRAHKEKAETLTAVNGLGTLPSGIALAQRFSEKAAGGPNNLVDVLQSHIDVVTAMQAVFQKFFDATTDTDQANASGIAAPGGN</sequence>
<gene>
    <name evidence="1" type="ORF">SAMN05421642_102436</name>
</gene>
<organism evidence="1 2">
    <name type="scientific">Rhodococcoides kyotonense</name>
    <dbReference type="NCBI Taxonomy" id="398843"/>
    <lineage>
        <taxon>Bacteria</taxon>
        <taxon>Bacillati</taxon>
        <taxon>Actinomycetota</taxon>
        <taxon>Actinomycetes</taxon>
        <taxon>Mycobacteriales</taxon>
        <taxon>Nocardiaceae</taxon>
        <taxon>Rhodococcoides</taxon>
    </lineage>
</organism>
<keyword evidence="2" id="KW-1185">Reference proteome</keyword>
<proteinExistence type="predicted"/>
<name>A0A239EL87_9NOCA</name>
<evidence type="ECO:0000313" key="1">
    <source>
        <dbReference type="EMBL" id="SNS45151.1"/>
    </source>
</evidence>